<keyword evidence="3" id="KW-0238">DNA-binding</keyword>
<dbReference type="Gene3D" id="2.20.25.80">
    <property type="entry name" value="WRKY domain"/>
    <property type="match status" value="1"/>
</dbReference>
<dbReference type="Proteomes" id="UP001642487">
    <property type="component" value="Chromosome 6"/>
</dbReference>
<dbReference type="Pfam" id="PF03106">
    <property type="entry name" value="WRKY"/>
    <property type="match status" value="1"/>
</dbReference>
<name>A0ABP0YWF2_9ROSI</name>
<evidence type="ECO:0000259" key="6">
    <source>
        <dbReference type="PROSITE" id="PS50811"/>
    </source>
</evidence>
<feature type="domain" description="WRKY" evidence="6">
    <location>
        <begin position="108"/>
        <end position="133"/>
    </location>
</feature>
<keyword evidence="2" id="KW-0805">Transcription regulation</keyword>
<dbReference type="PROSITE" id="PS50811">
    <property type="entry name" value="WRKY"/>
    <property type="match status" value="1"/>
</dbReference>
<keyword evidence="4" id="KW-0804">Transcription</keyword>
<sequence length="163" mass="18387">MVFSRASQLVEMQRGDCFTQPPPVSGGFPLFHNVPTDDMSFDATSSMKDDDIGVPLGKRFHVDESARNGVDGLEKKEAAMAGTTTTGRRDYDKRKKMRSRRFAFQTRSQVDILDDGYRWRKYGQKAVKNNKFPSIQCCSKAISIHFFLVGMQHLQGGRKLGLC</sequence>
<evidence type="ECO:0000256" key="3">
    <source>
        <dbReference type="ARBA" id="ARBA00023125"/>
    </source>
</evidence>
<keyword evidence="8" id="KW-1185">Reference proteome</keyword>
<evidence type="ECO:0000256" key="2">
    <source>
        <dbReference type="ARBA" id="ARBA00023015"/>
    </source>
</evidence>
<dbReference type="InterPro" id="IPR044810">
    <property type="entry name" value="WRKY_plant"/>
</dbReference>
<reference evidence="7 8" key="1">
    <citation type="submission" date="2024-03" db="EMBL/GenBank/DDBJ databases">
        <authorList>
            <person name="Gkanogiannis A."/>
            <person name="Becerra Lopez-Lavalle L."/>
        </authorList>
    </citation>
    <scope>NUCLEOTIDE SEQUENCE [LARGE SCALE GENOMIC DNA]</scope>
</reference>
<dbReference type="InterPro" id="IPR003657">
    <property type="entry name" value="WRKY_dom"/>
</dbReference>
<evidence type="ECO:0000313" key="7">
    <source>
        <dbReference type="EMBL" id="CAK9324868.1"/>
    </source>
</evidence>
<gene>
    <name evidence="7" type="ORF">CITCOLO1_LOCUS17116</name>
</gene>
<evidence type="ECO:0000313" key="8">
    <source>
        <dbReference type="Proteomes" id="UP001642487"/>
    </source>
</evidence>
<dbReference type="PANTHER" id="PTHR31221">
    <property type="entry name" value="WRKY TRANSCRIPTION FACTOR PROTEIN 1-RELATED"/>
    <property type="match status" value="1"/>
</dbReference>
<dbReference type="InterPro" id="IPR036576">
    <property type="entry name" value="WRKY_dom_sf"/>
</dbReference>
<evidence type="ECO:0000256" key="5">
    <source>
        <dbReference type="ARBA" id="ARBA00023242"/>
    </source>
</evidence>
<accession>A0ABP0YWF2</accession>
<proteinExistence type="predicted"/>
<dbReference type="SUPFAM" id="SSF118290">
    <property type="entry name" value="WRKY DNA-binding domain"/>
    <property type="match status" value="1"/>
</dbReference>
<comment type="subcellular location">
    <subcellularLocation>
        <location evidence="1">Nucleus</location>
    </subcellularLocation>
</comment>
<keyword evidence="5" id="KW-0539">Nucleus</keyword>
<dbReference type="EMBL" id="OZ021740">
    <property type="protein sequence ID" value="CAK9324868.1"/>
    <property type="molecule type" value="Genomic_DNA"/>
</dbReference>
<dbReference type="PANTHER" id="PTHR31221:SF83">
    <property type="entry name" value="WRKY TRANSCRIPTION FACTOR 75-RELATED"/>
    <property type="match status" value="1"/>
</dbReference>
<evidence type="ECO:0000256" key="4">
    <source>
        <dbReference type="ARBA" id="ARBA00023163"/>
    </source>
</evidence>
<evidence type="ECO:0000256" key="1">
    <source>
        <dbReference type="ARBA" id="ARBA00004123"/>
    </source>
</evidence>
<organism evidence="7 8">
    <name type="scientific">Citrullus colocynthis</name>
    <name type="common">colocynth</name>
    <dbReference type="NCBI Taxonomy" id="252529"/>
    <lineage>
        <taxon>Eukaryota</taxon>
        <taxon>Viridiplantae</taxon>
        <taxon>Streptophyta</taxon>
        <taxon>Embryophyta</taxon>
        <taxon>Tracheophyta</taxon>
        <taxon>Spermatophyta</taxon>
        <taxon>Magnoliopsida</taxon>
        <taxon>eudicotyledons</taxon>
        <taxon>Gunneridae</taxon>
        <taxon>Pentapetalae</taxon>
        <taxon>rosids</taxon>
        <taxon>fabids</taxon>
        <taxon>Cucurbitales</taxon>
        <taxon>Cucurbitaceae</taxon>
        <taxon>Benincaseae</taxon>
        <taxon>Citrullus</taxon>
    </lineage>
</organism>
<dbReference type="SMART" id="SM00774">
    <property type="entry name" value="WRKY"/>
    <property type="match status" value="1"/>
</dbReference>
<protein>
    <recommendedName>
        <fullName evidence="6">WRKY domain-containing protein</fullName>
    </recommendedName>
</protein>